<sequence length="276" mass="31816">MFWDFFVFEELDYKKLGVLSFFVLLMFFVFGFVLSVPIYLSFVCFVFFVLFFVSKTISFFVVLPKKFSFIEVLGVFFISDFVELITFTGKIGADTAKVFFFKKKVSLKQLIKSIAIFRTAIFVSTGLIILILINFWFVGLVLFLILLYFSKFREVSVSVFFNLISDIFRVTLFAFLLIQFNVPINNFVLLGFLGASIFARLFFFIPQGLIVQDSAIGVLLTKILSVGEIVQINIILRFFTIIPSAILGGLIVSDKSIKKIKNLIKKRKKTKNFWKK</sequence>
<feature type="transmembrane region" description="Helical" evidence="1">
    <location>
        <begin position="229"/>
        <end position="252"/>
    </location>
</feature>
<proteinExistence type="predicted"/>
<evidence type="ECO:0000313" key="2">
    <source>
        <dbReference type="EMBL" id="NMA44562.1"/>
    </source>
</evidence>
<comment type="caution">
    <text evidence="2">The sequence shown here is derived from an EMBL/GenBank/DDBJ whole genome shotgun (WGS) entry which is preliminary data.</text>
</comment>
<dbReference type="AlphaFoldDB" id="A0A7K4BZE0"/>
<protein>
    <recommendedName>
        <fullName evidence="4">Flippase-like domain-containing protein</fullName>
    </recommendedName>
</protein>
<dbReference type="Proteomes" id="UP000526302">
    <property type="component" value="Unassembled WGS sequence"/>
</dbReference>
<feature type="transmembrane region" description="Helical" evidence="1">
    <location>
        <begin position="42"/>
        <end position="63"/>
    </location>
</feature>
<keyword evidence="1" id="KW-0812">Transmembrane</keyword>
<evidence type="ECO:0008006" key="4">
    <source>
        <dbReference type="Google" id="ProtNLM"/>
    </source>
</evidence>
<keyword evidence="1" id="KW-0472">Membrane</keyword>
<keyword evidence="1" id="KW-1133">Transmembrane helix</keyword>
<evidence type="ECO:0000256" key="1">
    <source>
        <dbReference type="SAM" id="Phobius"/>
    </source>
</evidence>
<gene>
    <name evidence="2" type="ORF">GX950_02015</name>
</gene>
<feature type="transmembrane region" description="Helical" evidence="1">
    <location>
        <begin position="16"/>
        <end position="35"/>
    </location>
</feature>
<organism evidence="2 3">
    <name type="scientific">Candidatus Iainarchaeum sp</name>
    <dbReference type="NCBI Taxonomy" id="3101447"/>
    <lineage>
        <taxon>Archaea</taxon>
        <taxon>Candidatus Iainarchaeota</taxon>
        <taxon>Candidatus Iainarchaeia</taxon>
        <taxon>Candidatus Iainarchaeales</taxon>
        <taxon>Candidatus Iainarchaeaceae</taxon>
        <taxon>Candidatus Iainarchaeum</taxon>
    </lineage>
</organism>
<feature type="transmembrane region" description="Helical" evidence="1">
    <location>
        <begin position="159"/>
        <end position="180"/>
    </location>
</feature>
<feature type="transmembrane region" description="Helical" evidence="1">
    <location>
        <begin position="69"/>
        <end position="93"/>
    </location>
</feature>
<accession>A0A7K4BZE0</accession>
<dbReference type="EMBL" id="JAAZKV010000017">
    <property type="protein sequence ID" value="NMA44562.1"/>
    <property type="molecule type" value="Genomic_DNA"/>
</dbReference>
<feature type="transmembrane region" description="Helical" evidence="1">
    <location>
        <begin position="187"/>
        <end position="209"/>
    </location>
</feature>
<evidence type="ECO:0000313" key="3">
    <source>
        <dbReference type="Proteomes" id="UP000526302"/>
    </source>
</evidence>
<reference evidence="2 3" key="1">
    <citation type="journal article" date="2020" name="Biotechnol. Biofuels">
        <title>New insights from the biogas microbiome by comprehensive genome-resolved metagenomics of nearly 1600 species originating from multiple anaerobic digesters.</title>
        <authorList>
            <person name="Campanaro S."/>
            <person name="Treu L."/>
            <person name="Rodriguez-R L.M."/>
            <person name="Kovalovszki A."/>
            <person name="Ziels R.M."/>
            <person name="Maus I."/>
            <person name="Zhu X."/>
            <person name="Kougias P.G."/>
            <person name="Basile A."/>
            <person name="Luo G."/>
            <person name="Schluter A."/>
            <person name="Konstantinidis K.T."/>
            <person name="Angelidaki I."/>
        </authorList>
    </citation>
    <scope>NUCLEOTIDE SEQUENCE [LARGE SCALE GENOMIC DNA]</scope>
    <source>
        <strain evidence="2">AS22ysBPME_79</strain>
    </source>
</reference>
<name>A0A7K4BZE0_9ARCH</name>
<feature type="transmembrane region" description="Helical" evidence="1">
    <location>
        <begin position="114"/>
        <end position="147"/>
    </location>
</feature>